<feature type="chain" id="PRO_5043989947" evidence="1">
    <location>
        <begin position="26"/>
        <end position="71"/>
    </location>
</feature>
<keyword evidence="1" id="KW-0732">Signal</keyword>
<gene>
    <name evidence="2" type="ORF">QJS10_CPB22g01299</name>
</gene>
<dbReference type="Proteomes" id="UP001180020">
    <property type="component" value="Unassembled WGS sequence"/>
</dbReference>
<evidence type="ECO:0000313" key="2">
    <source>
        <dbReference type="EMBL" id="KAK1282545.1"/>
    </source>
</evidence>
<comment type="caution">
    <text evidence="2">The sequence shown here is derived from an EMBL/GenBank/DDBJ whole genome shotgun (WGS) entry which is preliminary data.</text>
</comment>
<sequence>MAGLRSFVVALVVFLVVMGPTLSSADNCYFDCFKRCQRHSALWFCSIDCINYCLNQPPYASALSEVERLPL</sequence>
<accession>A0AAV9C1G3</accession>
<dbReference type="EMBL" id="JAUJYO010000022">
    <property type="protein sequence ID" value="KAK1282545.1"/>
    <property type="molecule type" value="Genomic_DNA"/>
</dbReference>
<name>A0AAV9C1G3_ACOCL</name>
<protein>
    <submittedName>
        <fullName evidence="2">Uncharacterized protein</fullName>
    </submittedName>
</protein>
<evidence type="ECO:0000313" key="3">
    <source>
        <dbReference type="Proteomes" id="UP001180020"/>
    </source>
</evidence>
<reference evidence="2" key="2">
    <citation type="submission" date="2023-06" db="EMBL/GenBank/DDBJ databases">
        <authorList>
            <person name="Ma L."/>
            <person name="Liu K.-W."/>
            <person name="Li Z."/>
            <person name="Hsiao Y.-Y."/>
            <person name="Qi Y."/>
            <person name="Fu T."/>
            <person name="Tang G."/>
            <person name="Zhang D."/>
            <person name="Sun W.-H."/>
            <person name="Liu D.-K."/>
            <person name="Li Y."/>
            <person name="Chen G.-Z."/>
            <person name="Liu X.-D."/>
            <person name="Liao X.-Y."/>
            <person name="Jiang Y.-T."/>
            <person name="Yu X."/>
            <person name="Hao Y."/>
            <person name="Huang J."/>
            <person name="Zhao X.-W."/>
            <person name="Ke S."/>
            <person name="Chen Y.-Y."/>
            <person name="Wu W.-L."/>
            <person name="Hsu J.-L."/>
            <person name="Lin Y.-F."/>
            <person name="Huang M.-D."/>
            <person name="Li C.-Y."/>
            <person name="Huang L."/>
            <person name="Wang Z.-W."/>
            <person name="Zhao X."/>
            <person name="Zhong W.-Y."/>
            <person name="Peng D.-H."/>
            <person name="Ahmad S."/>
            <person name="Lan S."/>
            <person name="Zhang J.-S."/>
            <person name="Tsai W.-C."/>
            <person name="Van De Peer Y."/>
            <person name="Liu Z.-J."/>
        </authorList>
    </citation>
    <scope>NUCLEOTIDE SEQUENCE</scope>
    <source>
        <strain evidence="2">CP</strain>
        <tissue evidence="2">Leaves</tissue>
    </source>
</reference>
<reference evidence="2" key="1">
    <citation type="journal article" date="2023" name="Nat. Commun.">
        <title>Diploid and tetraploid genomes of Acorus and the evolution of monocots.</title>
        <authorList>
            <person name="Ma L."/>
            <person name="Liu K.W."/>
            <person name="Li Z."/>
            <person name="Hsiao Y.Y."/>
            <person name="Qi Y."/>
            <person name="Fu T."/>
            <person name="Tang G.D."/>
            <person name="Zhang D."/>
            <person name="Sun W.H."/>
            <person name="Liu D.K."/>
            <person name="Li Y."/>
            <person name="Chen G.Z."/>
            <person name="Liu X.D."/>
            <person name="Liao X.Y."/>
            <person name="Jiang Y.T."/>
            <person name="Yu X."/>
            <person name="Hao Y."/>
            <person name="Huang J."/>
            <person name="Zhao X.W."/>
            <person name="Ke S."/>
            <person name="Chen Y.Y."/>
            <person name="Wu W.L."/>
            <person name="Hsu J.L."/>
            <person name="Lin Y.F."/>
            <person name="Huang M.D."/>
            <person name="Li C.Y."/>
            <person name="Huang L."/>
            <person name="Wang Z.W."/>
            <person name="Zhao X."/>
            <person name="Zhong W.Y."/>
            <person name="Peng D.H."/>
            <person name="Ahmad S."/>
            <person name="Lan S."/>
            <person name="Zhang J.S."/>
            <person name="Tsai W.C."/>
            <person name="Van de Peer Y."/>
            <person name="Liu Z.J."/>
        </authorList>
    </citation>
    <scope>NUCLEOTIDE SEQUENCE</scope>
    <source>
        <strain evidence="2">CP</strain>
    </source>
</reference>
<evidence type="ECO:0000256" key="1">
    <source>
        <dbReference type="SAM" id="SignalP"/>
    </source>
</evidence>
<feature type="signal peptide" evidence="1">
    <location>
        <begin position="1"/>
        <end position="25"/>
    </location>
</feature>
<dbReference type="AlphaFoldDB" id="A0AAV9C1G3"/>
<proteinExistence type="predicted"/>
<keyword evidence="3" id="KW-1185">Reference proteome</keyword>
<organism evidence="2 3">
    <name type="scientific">Acorus calamus</name>
    <name type="common">Sweet flag</name>
    <dbReference type="NCBI Taxonomy" id="4465"/>
    <lineage>
        <taxon>Eukaryota</taxon>
        <taxon>Viridiplantae</taxon>
        <taxon>Streptophyta</taxon>
        <taxon>Embryophyta</taxon>
        <taxon>Tracheophyta</taxon>
        <taxon>Spermatophyta</taxon>
        <taxon>Magnoliopsida</taxon>
        <taxon>Liliopsida</taxon>
        <taxon>Acoraceae</taxon>
        <taxon>Acorus</taxon>
    </lineage>
</organism>